<dbReference type="Proteomes" id="UP001562425">
    <property type="component" value="Unassembled WGS sequence"/>
</dbReference>
<organism evidence="1 2">
    <name type="scientific">Culex pipiens pipiens</name>
    <name type="common">Northern house mosquito</name>
    <dbReference type="NCBI Taxonomy" id="38569"/>
    <lineage>
        <taxon>Eukaryota</taxon>
        <taxon>Metazoa</taxon>
        <taxon>Ecdysozoa</taxon>
        <taxon>Arthropoda</taxon>
        <taxon>Hexapoda</taxon>
        <taxon>Insecta</taxon>
        <taxon>Pterygota</taxon>
        <taxon>Neoptera</taxon>
        <taxon>Endopterygota</taxon>
        <taxon>Diptera</taxon>
        <taxon>Nematocera</taxon>
        <taxon>Culicoidea</taxon>
        <taxon>Culicidae</taxon>
        <taxon>Culicinae</taxon>
        <taxon>Culicini</taxon>
        <taxon>Culex</taxon>
        <taxon>Culex</taxon>
    </lineage>
</organism>
<dbReference type="InterPro" id="IPR038602">
    <property type="entry name" value="Mite_allergen_7_sf"/>
</dbReference>
<dbReference type="AlphaFoldDB" id="A0ABD1DR95"/>
<accession>A0ABD1DR95</accession>
<evidence type="ECO:0000313" key="1">
    <source>
        <dbReference type="EMBL" id="KAL1402273.1"/>
    </source>
</evidence>
<gene>
    <name evidence="1" type="ORF">pipiens_019817</name>
</gene>
<evidence type="ECO:0000313" key="2">
    <source>
        <dbReference type="Proteomes" id="UP001562425"/>
    </source>
</evidence>
<name>A0ABD1DR95_CULPP</name>
<sequence>MSANMNNYVDIIMIQIGPWLNENFIPIYLPDFVEGFEHRPIIITYHGEIELTNGIFHNIQSVGRSGTAMMHYDRKLLRVVLGFNLRQLGFTYDYSAHIMDLGPTGWVDVDIATMTFQTEFVINLSNFYIYKEHFQLTNIG</sequence>
<comment type="caution">
    <text evidence="1">The sequence shown here is derived from an EMBL/GenBank/DDBJ whole genome shotgun (WGS) entry which is preliminary data.</text>
</comment>
<protein>
    <submittedName>
        <fullName evidence="1">Uncharacterized protein</fullName>
    </submittedName>
</protein>
<dbReference type="Pfam" id="PF16984">
    <property type="entry name" value="Grp7_allergen"/>
    <property type="match status" value="1"/>
</dbReference>
<reference evidence="1 2" key="1">
    <citation type="submission" date="2024-05" db="EMBL/GenBank/DDBJ databases">
        <title>Culex pipiens pipiens assembly and annotation.</title>
        <authorList>
            <person name="Alout H."/>
            <person name="Durand T."/>
        </authorList>
    </citation>
    <scope>NUCLEOTIDE SEQUENCE [LARGE SCALE GENOMIC DNA]</scope>
    <source>
        <strain evidence="1">HA-2024</strain>
        <tissue evidence="1">Whole body</tissue>
    </source>
</reference>
<feature type="non-terminal residue" evidence="1">
    <location>
        <position position="140"/>
    </location>
</feature>
<proteinExistence type="predicted"/>
<dbReference type="Gene3D" id="3.15.10.50">
    <property type="match status" value="1"/>
</dbReference>
<dbReference type="EMBL" id="JBEHCU010003251">
    <property type="protein sequence ID" value="KAL1402273.1"/>
    <property type="molecule type" value="Genomic_DNA"/>
</dbReference>
<dbReference type="InterPro" id="IPR020234">
    <property type="entry name" value="Mite_allergen_group-7"/>
</dbReference>
<keyword evidence="2" id="KW-1185">Reference proteome</keyword>